<keyword evidence="3" id="KW-0309">Germination</keyword>
<gene>
    <name evidence="11" type="ORF">GTO91_12280</name>
</gene>
<proteinExistence type="inferred from homology"/>
<dbReference type="RefSeq" id="WP_161259016.1">
    <property type="nucleotide sequence ID" value="NZ_WXEY01000014.1"/>
</dbReference>
<dbReference type="InterPro" id="IPR057336">
    <property type="entry name" value="GerAC_N"/>
</dbReference>
<evidence type="ECO:0000259" key="9">
    <source>
        <dbReference type="Pfam" id="PF05504"/>
    </source>
</evidence>
<keyword evidence="7" id="KW-0449">Lipoprotein</keyword>
<dbReference type="InterPro" id="IPR046953">
    <property type="entry name" value="Spore_GerAC-like_C"/>
</dbReference>
<dbReference type="PANTHER" id="PTHR35789:SF1">
    <property type="entry name" value="SPORE GERMINATION PROTEIN B3"/>
    <property type="match status" value="1"/>
</dbReference>
<dbReference type="PANTHER" id="PTHR35789">
    <property type="entry name" value="SPORE GERMINATION PROTEIN B3"/>
    <property type="match status" value="1"/>
</dbReference>
<feature type="region of interest" description="Disordered" evidence="8">
    <location>
        <begin position="57"/>
        <end position="81"/>
    </location>
</feature>
<dbReference type="Pfam" id="PF05504">
    <property type="entry name" value="Spore_GerAC"/>
    <property type="match status" value="1"/>
</dbReference>
<evidence type="ECO:0000313" key="11">
    <source>
        <dbReference type="EMBL" id="MZP30491.1"/>
    </source>
</evidence>
<dbReference type="OrthoDB" id="9816067at2"/>
<keyword evidence="12" id="KW-1185">Reference proteome</keyword>
<keyword evidence="4" id="KW-0732">Signal</keyword>
<organism evidence="11 12">
    <name type="scientific">Heliomicrobium undosum</name>
    <dbReference type="NCBI Taxonomy" id="121734"/>
    <lineage>
        <taxon>Bacteria</taxon>
        <taxon>Bacillati</taxon>
        <taxon>Bacillota</taxon>
        <taxon>Clostridia</taxon>
        <taxon>Eubacteriales</taxon>
        <taxon>Heliobacteriaceae</taxon>
        <taxon>Heliomicrobium</taxon>
    </lineage>
</organism>
<accession>A0A845LC47</accession>
<comment type="similarity">
    <text evidence="2">Belongs to the GerABKC lipoprotein family.</text>
</comment>
<evidence type="ECO:0000256" key="4">
    <source>
        <dbReference type="ARBA" id="ARBA00022729"/>
    </source>
</evidence>
<evidence type="ECO:0000256" key="1">
    <source>
        <dbReference type="ARBA" id="ARBA00004635"/>
    </source>
</evidence>
<evidence type="ECO:0008006" key="13">
    <source>
        <dbReference type="Google" id="ProtNLM"/>
    </source>
</evidence>
<dbReference type="Proteomes" id="UP000463470">
    <property type="component" value="Unassembled WGS sequence"/>
</dbReference>
<feature type="compositionally biased region" description="Gly residues" evidence="8">
    <location>
        <begin position="257"/>
        <end position="269"/>
    </location>
</feature>
<sequence length="406" mass="45750">MARRRTSRVLLAVLLSLLPVLAGCWDKMPIERRLMVMNIGFDLGEKDALALIPDIHNPKQSESNTQPTPEKTAGPPTLSPRLEGETIDDCIEYSKRIMPRLLDFGLAGTIVISERAAREGIFPFLSWSMFQAQVRHNAYVLVSESDLQTLFSSKTITLEGTQGGNILVSQLNAENRSAGIARTFLWDAYRTYLDKTGCITTPYIRAEEGRIYYDGSAVFHYDKMVGTLNNLETALLTMITEERTPYLYTYRFEAPGGAGEQSRGGGGGRDPQTKGQMEARDDKVSDITVRIQEVKSSYRVRREGPGQYAATIRIDMTGMLSDANPPQVRYTMEDFEAMSVQGSRAIVSDMNRLLEKTQKMNADVLHIGRYVRPINIEEWRDLNWFEIFPKIPVVFEVTLRVQGATR</sequence>
<keyword evidence="6" id="KW-0564">Palmitate</keyword>
<dbReference type="GO" id="GO:0009847">
    <property type="term" value="P:spore germination"/>
    <property type="evidence" value="ECO:0007669"/>
    <property type="project" value="InterPro"/>
</dbReference>
<dbReference type="GO" id="GO:0016020">
    <property type="term" value="C:membrane"/>
    <property type="evidence" value="ECO:0007669"/>
    <property type="project" value="UniProtKB-SubCell"/>
</dbReference>
<dbReference type="EMBL" id="WXEY01000014">
    <property type="protein sequence ID" value="MZP30491.1"/>
    <property type="molecule type" value="Genomic_DNA"/>
</dbReference>
<dbReference type="PROSITE" id="PS51257">
    <property type="entry name" value="PROKAR_LIPOPROTEIN"/>
    <property type="match status" value="1"/>
</dbReference>
<evidence type="ECO:0000256" key="7">
    <source>
        <dbReference type="ARBA" id="ARBA00023288"/>
    </source>
</evidence>
<evidence type="ECO:0000256" key="2">
    <source>
        <dbReference type="ARBA" id="ARBA00007886"/>
    </source>
</evidence>
<evidence type="ECO:0000256" key="8">
    <source>
        <dbReference type="SAM" id="MobiDB-lite"/>
    </source>
</evidence>
<evidence type="ECO:0000256" key="3">
    <source>
        <dbReference type="ARBA" id="ARBA00022544"/>
    </source>
</evidence>
<dbReference type="AlphaFoldDB" id="A0A845LC47"/>
<protein>
    <recommendedName>
        <fullName evidence="13">Germination protein, Ger(X)C family</fullName>
    </recommendedName>
</protein>
<feature type="domain" description="Spore germination GerAC-like C-terminal" evidence="9">
    <location>
        <begin position="214"/>
        <end position="402"/>
    </location>
</feature>
<comment type="subcellular location">
    <subcellularLocation>
        <location evidence="1">Membrane</location>
        <topology evidence="1">Lipid-anchor</topology>
    </subcellularLocation>
</comment>
<comment type="caution">
    <text evidence="11">The sequence shown here is derived from an EMBL/GenBank/DDBJ whole genome shotgun (WGS) entry which is preliminary data.</text>
</comment>
<evidence type="ECO:0000313" key="12">
    <source>
        <dbReference type="Proteomes" id="UP000463470"/>
    </source>
</evidence>
<keyword evidence="5" id="KW-0472">Membrane</keyword>
<name>A0A845LC47_9FIRM</name>
<evidence type="ECO:0000256" key="6">
    <source>
        <dbReference type="ARBA" id="ARBA00023139"/>
    </source>
</evidence>
<dbReference type="Pfam" id="PF25198">
    <property type="entry name" value="Spore_GerAC_N"/>
    <property type="match status" value="1"/>
</dbReference>
<feature type="domain" description="Spore germination protein N-terminal" evidence="10">
    <location>
        <begin position="26"/>
        <end position="205"/>
    </location>
</feature>
<dbReference type="InterPro" id="IPR038501">
    <property type="entry name" value="Spore_GerAC_C_sf"/>
</dbReference>
<dbReference type="Gene3D" id="3.30.300.210">
    <property type="entry name" value="Nutrient germinant receptor protein C, domain 3"/>
    <property type="match status" value="1"/>
</dbReference>
<feature type="compositionally biased region" description="Polar residues" evidence="8">
    <location>
        <begin position="58"/>
        <end position="69"/>
    </location>
</feature>
<evidence type="ECO:0000259" key="10">
    <source>
        <dbReference type="Pfam" id="PF25198"/>
    </source>
</evidence>
<evidence type="ECO:0000256" key="5">
    <source>
        <dbReference type="ARBA" id="ARBA00023136"/>
    </source>
</evidence>
<reference evidence="11 12" key="1">
    <citation type="submission" date="2020-01" db="EMBL/GenBank/DDBJ databases">
        <title>Whole-genome sequence of Heliobacterium undosum DSM 13378.</title>
        <authorList>
            <person name="Kyndt J.A."/>
            <person name="Meyer T.E."/>
        </authorList>
    </citation>
    <scope>NUCLEOTIDE SEQUENCE [LARGE SCALE GENOMIC DNA]</scope>
    <source>
        <strain evidence="11 12">DSM 13378</strain>
    </source>
</reference>
<feature type="region of interest" description="Disordered" evidence="8">
    <location>
        <begin position="257"/>
        <end position="281"/>
    </location>
</feature>
<dbReference type="InterPro" id="IPR008844">
    <property type="entry name" value="Spore_GerAC-like"/>
</dbReference>